<protein>
    <submittedName>
        <fullName evidence="1">Uncharacterized protein</fullName>
    </submittedName>
</protein>
<dbReference type="RefSeq" id="XP_060413370.1">
    <property type="nucleotide sequence ID" value="XM_060558016.1"/>
</dbReference>
<dbReference type="EMBL" id="JAHLJV010000036">
    <property type="protein sequence ID" value="KAK1589833.1"/>
    <property type="molecule type" value="Genomic_DNA"/>
</dbReference>
<accession>A0AAD8V533</accession>
<dbReference type="Proteomes" id="UP001230504">
    <property type="component" value="Unassembled WGS sequence"/>
</dbReference>
<gene>
    <name evidence="1" type="ORF">LY79DRAFT_556423</name>
</gene>
<name>A0AAD8V533_9PEZI</name>
<evidence type="ECO:0000313" key="2">
    <source>
        <dbReference type="Proteomes" id="UP001230504"/>
    </source>
</evidence>
<dbReference type="AlphaFoldDB" id="A0AAD8V533"/>
<reference evidence="1" key="1">
    <citation type="submission" date="2021-06" db="EMBL/GenBank/DDBJ databases">
        <title>Comparative genomics, transcriptomics and evolutionary studies reveal genomic signatures of adaptation to plant cell wall in hemibiotrophic fungi.</title>
        <authorList>
            <consortium name="DOE Joint Genome Institute"/>
            <person name="Baroncelli R."/>
            <person name="Diaz J.F."/>
            <person name="Benocci T."/>
            <person name="Peng M."/>
            <person name="Battaglia E."/>
            <person name="Haridas S."/>
            <person name="Andreopoulos W."/>
            <person name="Labutti K."/>
            <person name="Pangilinan J."/>
            <person name="Floch G.L."/>
            <person name="Makela M.R."/>
            <person name="Henrissat B."/>
            <person name="Grigoriev I.V."/>
            <person name="Crouch J.A."/>
            <person name="De Vries R.P."/>
            <person name="Sukno S.A."/>
            <person name="Thon M.R."/>
        </authorList>
    </citation>
    <scope>NUCLEOTIDE SEQUENCE</scope>
    <source>
        <strain evidence="1">CBS 125086</strain>
    </source>
</reference>
<proteinExistence type="predicted"/>
<keyword evidence="2" id="KW-1185">Reference proteome</keyword>
<evidence type="ECO:0000313" key="1">
    <source>
        <dbReference type="EMBL" id="KAK1589833.1"/>
    </source>
</evidence>
<dbReference type="GeneID" id="85442256"/>
<comment type="caution">
    <text evidence="1">The sequence shown here is derived from an EMBL/GenBank/DDBJ whole genome shotgun (WGS) entry which is preliminary data.</text>
</comment>
<organism evidence="1 2">
    <name type="scientific">Colletotrichum navitas</name>
    <dbReference type="NCBI Taxonomy" id="681940"/>
    <lineage>
        <taxon>Eukaryota</taxon>
        <taxon>Fungi</taxon>
        <taxon>Dikarya</taxon>
        <taxon>Ascomycota</taxon>
        <taxon>Pezizomycotina</taxon>
        <taxon>Sordariomycetes</taxon>
        <taxon>Hypocreomycetidae</taxon>
        <taxon>Glomerellales</taxon>
        <taxon>Glomerellaceae</taxon>
        <taxon>Colletotrichum</taxon>
        <taxon>Colletotrichum graminicola species complex</taxon>
    </lineage>
</organism>
<sequence length="152" mass="16847">MHPMRASILHGLPQDEYLANGSVYGVANPPLPPPCAVVCRSILLFLSMQYSQPDGVNATSVPVPPRLSLLPPFLFRKPTLPISFLSRQDDPKATRGSRRFGGSLVEPTPCAEMNWSHLIPYANGRLRQRPCGAEGGRERWHARNILPRSHFA</sequence>